<dbReference type="Proteomes" id="UP000295484">
    <property type="component" value="Unassembled WGS sequence"/>
</dbReference>
<feature type="compositionally biased region" description="Basic and acidic residues" evidence="1">
    <location>
        <begin position="1"/>
        <end position="10"/>
    </location>
</feature>
<dbReference type="AlphaFoldDB" id="A0A4R8FRB5"/>
<name>A0A4R8FRB5_9RHOB</name>
<evidence type="ECO:0000313" key="2">
    <source>
        <dbReference type="EMBL" id="TDX24901.1"/>
    </source>
</evidence>
<sequence length="201" mass="22017">MSRLLLEDFSNHGARPRAGREPDPAPVEDTQQVRLDAYEEGYRAGWDDATAAEAESRARIGADFEKTLQELSFSYHEARTHVMEALEPLLSAMVDRVLPDLARQGFARKVVEIALELAEAEANTPLQLRVCPENRDALEELAGADPGLPLQIVDDATLGPGQALLRGGAGEREIDIDGMLAAIRSALNDFMTTEEEARRHG</sequence>
<dbReference type="RefSeq" id="WP_113670913.1">
    <property type="nucleotide sequence ID" value="NZ_SOEB01000021.1"/>
</dbReference>
<evidence type="ECO:0000256" key="1">
    <source>
        <dbReference type="SAM" id="MobiDB-lite"/>
    </source>
</evidence>
<gene>
    <name evidence="2" type="ORF">EV657_12176</name>
</gene>
<evidence type="ECO:0000313" key="3">
    <source>
        <dbReference type="Proteomes" id="UP000295484"/>
    </source>
</evidence>
<reference evidence="2 3" key="1">
    <citation type="submission" date="2019-03" db="EMBL/GenBank/DDBJ databases">
        <title>Genomic Encyclopedia of Type Strains, Phase IV (KMG-IV): sequencing the most valuable type-strain genomes for metagenomic binning, comparative biology and taxonomic classification.</title>
        <authorList>
            <person name="Goeker M."/>
        </authorList>
    </citation>
    <scope>NUCLEOTIDE SEQUENCE [LARGE SCALE GENOMIC DNA]</scope>
    <source>
        <strain evidence="2 3">JA181</strain>
    </source>
</reference>
<organism evidence="2 3">
    <name type="scientific">Rhodovulum visakhapatnamense</name>
    <dbReference type="NCBI Taxonomy" id="364297"/>
    <lineage>
        <taxon>Bacteria</taxon>
        <taxon>Pseudomonadati</taxon>
        <taxon>Pseudomonadota</taxon>
        <taxon>Alphaproteobacteria</taxon>
        <taxon>Rhodobacterales</taxon>
        <taxon>Paracoccaceae</taxon>
        <taxon>Rhodovulum</taxon>
    </lineage>
</organism>
<proteinExistence type="predicted"/>
<dbReference type="EMBL" id="SOEB01000021">
    <property type="protein sequence ID" value="TDX24901.1"/>
    <property type="molecule type" value="Genomic_DNA"/>
</dbReference>
<keyword evidence="2" id="KW-0969">Cilium</keyword>
<keyword evidence="2" id="KW-0966">Cell projection</keyword>
<accession>A0A4R8FRB5</accession>
<keyword evidence="2" id="KW-0282">Flagellum</keyword>
<comment type="caution">
    <text evidence="2">The sequence shown here is derived from an EMBL/GenBank/DDBJ whole genome shotgun (WGS) entry which is preliminary data.</text>
</comment>
<feature type="region of interest" description="Disordered" evidence="1">
    <location>
        <begin position="1"/>
        <end position="29"/>
    </location>
</feature>
<protein>
    <submittedName>
        <fullName evidence="2">Flagellar assembly protein FliH</fullName>
    </submittedName>
</protein>